<sequence length="158" mass="17667">MRNFPQELVDKVIDYYSGSDETQPSDIGICSLVCKAWVDRSQCNLFRTVLTTFSAIAWLNKSIESNQNIAGYILHLTIRVTTFETGALDNEPGSRLVTTLLGALNSLETLDLEVVHPPVEEILSNKQYKPSHVLPALLGSWVRELSGTYYYCYVFGTA</sequence>
<evidence type="ECO:0000313" key="1">
    <source>
        <dbReference type="EMBL" id="KAJ7075211.1"/>
    </source>
</evidence>
<proteinExistence type="predicted"/>
<accession>A0AAD6XF08</accession>
<comment type="caution">
    <text evidence="1">The sequence shown here is derived from an EMBL/GenBank/DDBJ whole genome shotgun (WGS) entry which is preliminary data.</text>
</comment>
<evidence type="ECO:0000313" key="2">
    <source>
        <dbReference type="Proteomes" id="UP001222325"/>
    </source>
</evidence>
<organism evidence="1 2">
    <name type="scientific">Mycena belliarum</name>
    <dbReference type="NCBI Taxonomy" id="1033014"/>
    <lineage>
        <taxon>Eukaryota</taxon>
        <taxon>Fungi</taxon>
        <taxon>Dikarya</taxon>
        <taxon>Basidiomycota</taxon>
        <taxon>Agaricomycotina</taxon>
        <taxon>Agaricomycetes</taxon>
        <taxon>Agaricomycetidae</taxon>
        <taxon>Agaricales</taxon>
        <taxon>Marasmiineae</taxon>
        <taxon>Mycenaceae</taxon>
        <taxon>Mycena</taxon>
    </lineage>
</organism>
<dbReference type="EMBL" id="JARJCN010000101">
    <property type="protein sequence ID" value="KAJ7075211.1"/>
    <property type="molecule type" value="Genomic_DNA"/>
</dbReference>
<keyword evidence="2" id="KW-1185">Reference proteome</keyword>
<protein>
    <submittedName>
        <fullName evidence="1">Uncharacterized protein</fullName>
    </submittedName>
</protein>
<gene>
    <name evidence="1" type="ORF">B0H15DRAFT_792155</name>
</gene>
<name>A0AAD6XF08_9AGAR</name>
<dbReference type="Proteomes" id="UP001222325">
    <property type="component" value="Unassembled WGS sequence"/>
</dbReference>
<reference evidence="1" key="1">
    <citation type="submission" date="2023-03" db="EMBL/GenBank/DDBJ databases">
        <title>Massive genome expansion in bonnet fungi (Mycena s.s.) driven by repeated elements and novel gene families across ecological guilds.</title>
        <authorList>
            <consortium name="Lawrence Berkeley National Laboratory"/>
            <person name="Harder C.B."/>
            <person name="Miyauchi S."/>
            <person name="Viragh M."/>
            <person name="Kuo A."/>
            <person name="Thoen E."/>
            <person name="Andreopoulos B."/>
            <person name="Lu D."/>
            <person name="Skrede I."/>
            <person name="Drula E."/>
            <person name="Henrissat B."/>
            <person name="Morin E."/>
            <person name="Kohler A."/>
            <person name="Barry K."/>
            <person name="LaButti K."/>
            <person name="Morin E."/>
            <person name="Salamov A."/>
            <person name="Lipzen A."/>
            <person name="Mereny Z."/>
            <person name="Hegedus B."/>
            <person name="Baldrian P."/>
            <person name="Stursova M."/>
            <person name="Weitz H."/>
            <person name="Taylor A."/>
            <person name="Grigoriev I.V."/>
            <person name="Nagy L.G."/>
            <person name="Martin F."/>
            <person name="Kauserud H."/>
        </authorList>
    </citation>
    <scope>NUCLEOTIDE SEQUENCE</scope>
    <source>
        <strain evidence="1">CBHHK173m</strain>
    </source>
</reference>
<dbReference type="AlphaFoldDB" id="A0AAD6XF08"/>